<dbReference type="Gene3D" id="3.40.50.300">
    <property type="entry name" value="P-loop containing nucleotide triphosphate hydrolases"/>
    <property type="match status" value="1"/>
</dbReference>
<dbReference type="Gene3D" id="1.25.40.20">
    <property type="entry name" value="Ankyrin repeat-containing domain"/>
    <property type="match status" value="2"/>
</dbReference>
<dbReference type="SMART" id="SM00248">
    <property type="entry name" value="ANK"/>
    <property type="match status" value="7"/>
</dbReference>
<protein>
    <recommendedName>
        <fullName evidence="3">NACHT domain-containing protein</fullName>
    </recommendedName>
</protein>
<dbReference type="eggNOG" id="ENOG502RVH3">
    <property type="taxonomic scope" value="Eukaryota"/>
</dbReference>
<dbReference type="KEGG" id="pfy:PFICI_07847"/>
<feature type="domain" description="NACHT" evidence="3">
    <location>
        <begin position="249"/>
        <end position="399"/>
    </location>
</feature>
<dbReference type="InterPro" id="IPR054471">
    <property type="entry name" value="GPIID_WHD"/>
</dbReference>
<sequence>MTEIEKLVQIFLNVSEVVAFIWGPIKLMLMIASSKLETLEFLLDTYVEFGELIPHLQQYDRLFASSPSVLEVLGRYVEDILRFHQNALKVFSRPGWRIFFDSTWKTFRTDFKPIAESLKRHRALLADERLNAAVSEVQVTRDQILTGLDVSSIETTRKIDYLSDQVSEVYRQIAQQLYSIEHRIEDGDTKERTATLLKEVRLLTQKLEPPDYEADHQGASEQRYHESGSWFLREPLFLRWSTSQTLPNTTLYIHGMPGAGKTVLASKVISHLRNSTSFSTARCLFFFFKHREDTKHSMTDMLRAVIVQLLTQDPTLVGASFEEYGSVSDRQARSLTCLKSWAKMLLLSQRECHIILDGLDECPDNGKPVSESIGILDWFLKEIMPETSAQGSSLRLLITGQRDGILDKALFKYPTFKLDTFAAHLDDIKSFTRAEASKLGRRFSLEGFEEQSIAKKVVEASNGMFLYATVVMGNLLAQGSATELDDELTVNFPDGLDKAYERVAVRLLEHPGRRRTLKESAAKILHWIACATRPLKWREIQSLFCVDPMKGICIPRNKRVDDCKTICGSFVDVEHSKHEVEECELIVRFVHDTALRFLIDTRRLDLFQEQANMAIFSTRYLASSPFEKGQDAKAIFGAAISGYYGLLDYIVVYWQRHVDIVLTENTTAPPNLIIDLNSLLKTRFEAHALEPYQCGANIEDPPTIESVPNNECFRSYEKILEERCSSIRKILETIWPQIRGAREQNDFLAFNGLPRYKCSKSQCRMFSEGFLDRESRNQHVRNHKIQFFCPKDNCPHHTLGFTSGSDLQRHTKTSHPQGADTQYVFPSSAKTKDDIWSACASGNLSNVKSCIAQGVDPKLGKREGAALSPIVCAARNSHLPVCEYLVSQGCSIYDAKDRTKRNVTAAGEAIKAGNSKLFYQLVQLGTEDQRADFVQGPLLQSHIAAAISSGCRELLDTLLSWESGRQDRLKPFDIFVSACAIARIGRDAIELYEYYWSLLDADAKNELLSKTYRKSPSIYWNGGNMIHRACRSENLSAMSVLVRHATVEQLEHGTRQAENPLQFAAQRSLHVFKFILEINAAVDINALNSRGQSVLHLICRGYPHNDSTKVLRLIFGQVRHLVNVQDYEGRTPLHIAVAKGGLELVTALLEDENCDLSIKDKEGKTVFEVGEHLQNNKEEINTLLHLSQLKRK</sequence>
<dbReference type="Proteomes" id="UP000030651">
    <property type="component" value="Unassembled WGS sequence"/>
</dbReference>
<dbReference type="OrthoDB" id="21416at2759"/>
<evidence type="ECO:0000313" key="5">
    <source>
        <dbReference type="Proteomes" id="UP000030651"/>
    </source>
</evidence>
<evidence type="ECO:0000259" key="3">
    <source>
        <dbReference type="PROSITE" id="PS50837"/>
    </source>
</evidence>
<dbReference type="PROSITE" id="PS50837">
    <property type="entry name" value="NACHT"/>
    <property type="match status" value="1"/>
</dbReference>
<organism evidence="4 5">
    <name type="scientific">Pestalotiopsis fici (strain W106-1 / CGMCC3.15140)</name>
    <dbReference type="NCBI Taxonomy" id="1229662"/>
    <lineage>
        <taxon>Eukaryota</taxon>
        <taxon>Fungi</taxon>
        <taxon>Dikarya</taxon>
        <taxon>Ascomycota</taxon>
        <taxon>Pezizomycotina</taxon>
        <taxon>Sordariomycetes</taxon>
        <taxon>Xylariomycetidae</taxon>
        <taxon>Amphisphaeriales</taxon>
        <taxon>Sporocadaceae</taxon>
        <taxon>Pestalotiopsis</taxon>
    </lineage>
</organism>
<dbReference type="Pfam" id="PF12796">
    <property type="entry name" value="Ank_2"/>
    <property type="match status" value="1"/>
</dbReference>
<dbReference type="InterPro" id="IPR002110">
    <property type="entry name" value="Ankyrin_rpt"/>
</dbReference>
<gene>
    <name evidence="4" type="ORF">PFICI_07847</name>
</gene>
<dbReference type="PANTHER" id="PTHR10039">
    <property type="entry name" value="AMELOGENIN"/>
    <property type="match status" value="1"/>
</dbReference>
<keyword evidence="2" id="KW-0040">ANK repeat</keyword>
<dbReference type="AlphaFoldDB" id="W3X2F7"/>
<dbReference type="InParanoid" id="W3X2F7"/>
<feature type="repeat" description="ANK" evidence="2">
    <location>
        <begin position="1128"/>
        <end position="1161"/>
    </location>
</feature>
<evidence type="ECO:0000256" key="2">
    <source>
        <dbReference type="PROSITE-ProRule" id="PRU00023"/>
    </source>
</evidence>
<keyword evidence="5" id="KW-1185">Reference proteome</keyword>
<dbReference type="Pfam" id="PF22939">
    <property type="entry name" value="WHD_GPIID"/>
    <property type="match status" value="1"/>
</dbReference>
<dbReference type="EMBL" id="KI912113">
    <property type="protein sequence ID" value="ETS80318.1"/>
    <property type="molecule type" value="Genomic_DNA"/>
</dbReference>
<dbReference type="InterPro" id="IPR013087">
    <property type="entry name" value="Znf_C2H2_type"/>
</dbReference>
<dbReference type="SMART" id="SM00355">
    <property type="entry name" value="ZnF_C2H2"/>
    <property type="match status" value="2"/>
</dbReference>
<dbReference type="SUPFAM" id="SSF52540">
    <property type="entry name" value="P-loop containing nucleoside triphosphate hydrolases"/>
    <property type="match status" value="1"/>
</dbReference>
<dbReference type="RefSeq" id="XP_007834619.1">
    <property type="nucleotide sequence ID" value="XM_007836428.1"/>
</dbReference>
<dbReference type="PROSITE" id="PS50297">
    <property type="entry name" value="ANK_REP_REGION"/>
    <property type="match status" value="1"/>
</dbReference>
<dbReference type="PANTHER" id="PTHR10039:SF14">
    <property type="entry name" value="NACHT DOMAIN-CONTAINING PROTEIN"/>
    <property type="match status" value="1"/>
</dbReference>
<dbReference type="GeneID" id="19272860"/>
<dbReference type="InterPro" id="IPR007111">
    <property type="entry name" value="NACHT_NTPase"/>
</dbReference>
<dbReference type="SUPFAM" id="SSF48403">
    <property type="entry name" value="Ankyrin repeat"/>
    <property type="match status" value="1"/>
</dbReference>
<accession>W3X2F7</accession>
<dbReference type="InterPro" id="IPR056125">
    <property type="entry name" value="DUF7708"/>
</dbReference>
<dbReference type="InterPro" id="IPR036770">
    <property type="entry name" value="Ankyrin_rpt-contain_sf"/>
</dbReference>
<dbReference type="HOGENOM" id="CLU_002406_2_1_1"/>
<name>W3X2F7_PESFW</name>
<dbReference type="Pfam" id="PF24883">
    <property type="entry name" value="NPHP3_N"/>
    <property type="match status" value="1"/>
</dbReference>
<reference evidence="5" key="1">
    <citation type="journal article" date="2015" name="BMC Genomics">
        <title>Genomic and transcriptomic analysis of the endophytic fungus Pestalotiopsis fici reveals its lifestyle and high potential for synthesis of natural products.</title>
        <authorList>
            <person name="Wang X."/>
            <person name="Zhang X."/>
            <person name="Liu L."/>
            <person name="Xiang M."/>
            <person name="Wang W."/>
            <person name="Sun X."/>
            <person name="Che Y."/>
            <person name="Guo L."/>
            <person name="Liu G."/>
            <person name="Guo L."/>
            <person name="Wang C."/>
            <person name="Yin W.B."/>
            <person name="Stadler M."/>
            <person name="Zhang X."/>
            <person name="Liu X."/>
        </authorList>
    </citation>
    <scope>NUCLEOTIDE SEQUENCE [LARGE SCALE GENOMIC DNA]</scope>
    <source>
        <strain evidence="5">W106-1 / CGMCC3.15140</strain>
    </source>
</reference>
<dbReference type="Pfam" id="PF24809">
    <property type="entry name" value="DUF7708"/>
    <property type="match status" value="1"/>
</dbReference>
<evidence type="ECO:0000256" key="1">
    <source>
        <dbReference type="ARBA" id="ARBA00022737"/>
    </source>
</evidence>
<keyword evidence="1" id="KW-0677">Repeat</keyword>
<dbReference type="InterPro" id="IPR027417">
    <property type="entry name" value="P-loop_NTPase"/>
</dbReference>
<proteinExistence type="predicted"/>
<evidence type="ECO:0000313" key="4">
    <source>
        <dbReference type="EMBL" id="ETS80318.1"/>
    </source>
</evidence>
<dbReference type="PROSITE" id="PS50088">
    <property type="entry name" value="ANK_REPEAT"/>
    <property type="match status" value="1"/>
</dbReference>
<dbReference type="InterPro" id="IPR056884">
    <property type="entry name" value="NPHP3-like_N"/>
</dbReference>